<gene>
    <name evidence="2" type="ORF">BEP19_02480</name>
</gene>
<protein>
    <recommendedName>
        <fullName evidence="4">Lipoprotein</fullName>
    </recommendedName>
</protein>
<evidence type="ECO:0000313" key="2">
    <source>
        <dbReference type="EMBL" id="RKD25822.1"/>
    </source>
</evidence>
<evidence type="ECO:0000256" key="1">
    <source>
        <dbReference type="SAM" id="MobiDB-lite"/>
    </source>
</evidence>
<sequence>MKFAYLFIILFTLSSCVPTGSDQHSDARTNNNKTTHDSKRPASQDFPTYLAKNEQELSVQDAETAYELCAKALTDYYKAIWNGEDIELDSFIDNDNLKHYTQKKIQTQSNVYAAFNSKAYDVLIDAWEIEFTNDEDGGFLYLKLPAEVIMTHGSRGEVTEFLVRNVNGKLAIVDWYTGAKDGYDFTVRGEELTINNPDIWKDSIIE</sequence>
<proteinExistence type="predicted"/>
<dbReference type="Proteomes" id="UP000284219">
    <property type="component" value="Unassembled WGS sequence"/>
</dbReference>
<name>A0A419SNK2_9BACL</name>
<dbReference type="AlphaFoldDB" id="A0A419SNK2"/>
<dbReference type="RefSeq" id="WP_120188501.1">
    <property type="nucleotide sequence ID" value="NZ_MCHY01000006.1"/>
</dbReference>
<feature type="region of interest" description="Disordered" evidence="1">
    <location>
        <begin position="18"/>
        <end position="44"/>
    </location>
</feature>
<feature type="compositionally biased region" description="Polar residues" evidence="1">
    <location>
        <begin position="18"/>
        <end position="33"/>
    </location>
</feature>
<organism evidence="2 3">
    <name type="scientific">Ammoniphilus oxalaticus</name>
    <dbReference type="NCBI Taxonomy" id="66863"/>
    <lineage>
        <taxon>Bacteria</taxon>
        <taxon>Bacillati</taxon>
        <taxon>Bacillota</taxon>
        <taxon>Bacilli</taxon>
        <taxon>Bacillales</taxon>
        <taxon>Paenibacillaceae</taxon>
        <taxon>Aneurinibacillus group</taxon>
        <taxon>Ammoniphilus</taxon>
    </lineage>
</organism>
<dbReference type="PROSITE" id="PS51257">
    <property type="entry name" value="PROKAR_LIPOPROTEIN"/>
    <property type="match status" value="1"/>
</dbReference>
<reference evidence="2 3" key="1">
    <citation type="submission" date="2016-08" db="EMBL/GenBank/DDBJ databases">
        <title>Novel Firmicute Genomes.</title>
        <authorList>
            <person name="Poppleton D.I."/>
            <person name="Gribaldo S."/>
        </authorList>
    </citation>
    <scope>NUCLEOTIDE SEQUENCE [LARGE SCALE GENOMIC DNA]</scope>
    <source>
        <strain evidence="2 3">RAOx-1</strain>
    </source>
</reference>
<evidence type="ECO:0000313" key="3">
    <source>
        <dbReference type="Proteomes" id="UP000284219"/>
    </source>
</evidence>
<comment type="caution">
    <text evidence="2">The sequence shown here is derived from an EMBL/GenBank/DDBJ whole genome shotgun (WGS) entry which is preliminary data.</text>
</comment>
<evidence type="ECO:0008006" key="4">
    <source>
        <dbReference type="Google" id="ProtNLM"/>
    </source>
</evidence>
<dbReference type="OrthoDB" id="2833606at2"/>
<keyword evidence="3" id="KW-1185">Reference proteome</keyword>
<accession>A0A419SNK2</accession>
<dbReference type="EMBL" id="MCHY01000006">
    <property type="protein sequence ID" value="RKD25822.1"/>
    <property type="molecule type" value="Genomic_DNA"/>
</dbReference>